<evidence type="ECO:0000256" key="1">
    <source>
        <dbReference type="SAM" id="SignalP"/>
    </source>
</evidence>
<keyword evidence="1" id="KW-0732">Signal</keyword>
<feature type="signal peptide" evidence="1">
    <location>
        <begin position="1"/>
        <end position="18"/>
    </location>
</feature>
<dbReference type="AlphaFoldDB" id="A0A8J2KJL7"/>
<feature type="chain" id="PRO_5035215923" evidence="1">
    <location>
        <begin position="19"/>
        <end position="362"/>
    </location>
</feature>
<name>A0A8J2KJL7_9HEXA</name>
<organism evidence="2 3">
    <name type="scientific">Allacma fusca</name>
    <dbReference type="NCBI Taxonomy" id="39272"/>
    <lineage>
        <taxon>Eukaryota</taxon>
        <taxon>Metazoa</taxon>
        <taxon>Ecdysozoa</taxon>
        <taxon>Arthropoda</taxon>
        <taxon>Hexapoda</taxon>
        <taxon>Collembola</taxon>
        <taxon>Symphypleona</taxon>
        <taxon>Sminthuridae</taxon>
        <taxon>Allacma</taxon>
    </lineage>
</organism>
<gene>
    <name evidence="2" type="ORF">AFUS01_LOCUS15950</name>
</gene>
<keyword evidence="3" id="KW-1185">Reference proteome</keyword>
<protein>
    <submittedName>
        <fullName evidence="2">Uncharacterized protein</fullName>
    </submittedName>
</protein>
<evidence type="ECO:0000313" key="3">
    <source>
        <dbReference type="Proteomes" id="UP000708208"/>
    </source>
</evidence>
<reference evidence="2" key="1">
    <citation type="submission" date="2021-06" db="EMBL/GenBank/DDBJ databases">
        <authorList>
            <person name="Hodson N. C."/>
            <person name="Mongue J. A."/>
            <person name="Jaron S. K."/>
        </authorList>
    </citation>
    <scope>NUCLEOTIDE SEQUENCE</scope>
</reference>
<dbReference type="Proteomes" id="UP000708208">
    <property type="component" value="Unassembled WGS sequence"/>
</dbReference>
<sequence length="362" mass="42409">MKSNKILSFLQCLTCISSLSVFKIKDVLHPFKYCVISLYEYGTDSKTQTRFFETLVDKSFTLSIALVQNKDKTVETFQGNGKHSCEILIINGIIPSRNGHDYRYRQIDMAHRNFNVQRELVLFVAVSRDPLRGVRNIFHKYLYYYHENIIAMQVSPKESYQIVGLHRFQWYCSTDEISCVVKLPLINFLESLKTCHNDHMCFLRKVSQSFAYGKNFNGWQVLTKNAYMIDNLTNWEFYHGLILRQAWGLKSTDNVDVLLKIISELALARNFTPAVKSQVRYYHQSMDLPTIHPYIHMDEENIFSLYFAVPTEGYYFLQCFFQTAGEFQPPTNFPVPGYLHMDAHFSIHWSHFDLQEPKLLSS</sequence>
<comment type="caution">
    <text evidence="2">The sequence shown here is derived from an EMBL/GenBank/DDBJ whole genome shotgun (WGS) entry which is preliminary data.</text>
</comment>
<dbReference type="EMBL" id="CAJVCH010143602">
    <property type="protein sequence ID" value="CAG7727090.1"/>
    <property type="molecule type" value="Genomic_DNA"/>
</dbReference>
<proteinExistence type="predicted"/>
<accession>A0A8J2KJL7</accession>
<evidence type="ECO:0000313" key="2">
    <source>
        <dbReference type="EMBL" id="CAG7727090.1"/>
    </source>
</evidence>